<dbReference type="InterPro" id="IPR014729">
    <property type="entry name" value="Rossmann-like_a/b/a_fold"/>
</dbReference>
<dbReference type="PRINTS" id="PR01438">
    <property type="entry name" value="UNVRSLSTRESS"/>
</dbReference>
<dbReference type="Pfam" id="PF00582">
    <property type="entry name" value="Usp"/>
    <property type="match status" value="1"/>
</dbReference>
<evidence type="ECO:0000256" key="1">
    <source>
        <dbReference type="ARBA" id="ARBA00008791"/>
    </source>
</evidence>
<dbReference type="InterPro" id="IPR006015">
    <property type="entry name" value="Universal_stress_UspA"/>
</dbReference>
<keyword evidence="4" id="KW-1185">Reference proteome</keyword>
<evidence type="ECO:0000313" key="3">
    <source>
        <dbReference type="EMBL" id="WXA91754.1"/>
    </source>
</evidence>
<dbReference type="InterPro" id="IPR029057">
    <property type="entry name" value="PRTase-like"/>
</dbReference>
<dbReference type="EMBL" id="CP089982">
    <property type="protein sequence ID" value="WXA91754.1"/>
    <property type="molecule type" value="Genomic_DNA"/>
</dbReference>
<proteinExistence type="inferred from homology"/>
<comment type="similarity">
    <text evidence="1">Belongs to the universal stress protein A family.</text>
</comment>
<dbReference type="Gene3D" id="3.40.50.2020">
    <property type="match status" value="1"/>
</dbReference>
<sequence>MTSIQHILLATDFGPASQRALVTAAEIAEAMRAKVSIAHVLDPPDSHVSIEALREAIRGSLDGAVDAVRTHHVDCSGTIRLGRPWVEIVRAAQEARADLVVVGSHGRRGLAHALLGSVAEKVTRRSSVPVLTVHGFWFEDRVAAGRELSKQVAVLRALKPAVIAISRGGIVVAAEICRVLGTPLDILSTRTLEQHGRVFGALCEDGTLRLDPEVTGLAKLSEEREAIVANTRAVINEEVRQLRAAPCLGELSGRTVVLVTDALMDTWSALAADAAVRTLGAERTIFATPLVRDGLTDTLTKDRTDVVALHTLPPGFEPSAAYRHFREPSARCLIDAVSSGMMTVRDAPRSNEPSPWRASCP</sequence>
<organism evidence="3 4">
    <name type="scientific">Pendulispora brunnea</name>
    <dbReference type="NCBI Taxonomy" id="2905690"/>
    <lineage>
        <taxon>Bacteria</taxon>
        <taxon>Pseudomonadati</taxon>
        <taxon>Myxococcota</taxon>
        <taxon>Myxococcia</taxon>
        <taxon>Myxococcales</taxon>
        <taxon>Sorangiineae</taxon>
        <taxon>Pendulisporaceae</taxon>
        <taxon>Pendulispora</taxon>
    </lineage>
</organism>
<feature type="domain" description="UspA" evidence="2">
    <location>
        <begin position="5"/>
        <end position="134"/>
    </location>
</feature>
<gene>
    <name evidence="3" type="ORF">LZC95_35550</name>
</gene>
<dbReference type="RefSeq" id="WP_394842374.1">
    <property type="nucleotide sequence ID" value="NZ_CP089982.1"/>
</dbReference>
<dbReference type="Gene3D" id="3.40.50.620">
    <property type="entry name" value="HUPs"/>
    <property type="match status" value="1"/>
</dbReference>
<evidence type="ECO:0000259" key="2">
    <source>
        <dbReference type="Pfam" id="PF00582"/>
    </source>
</evidence>
<dbReference type="PANTHER" id="PTHR46268:SF6">
    <property type="entry name" value="UNIVERSAL STRESS PROTEIN UP12"/>
    <property type="match status" value="1"/>
</dbReference>
<accession>A0ABZ2JZ61</accession>
<dbReference type="CDD" id="cd00293">
    <property type="entry name" value="USP-like"/>
    <property type="match status" value="1"/>
</dbReference>
<dbReference type="SUPFAM" id="SSF53271">
    <property type="entry name" value="PRTase-like"/>
    <property type="match status" value="1"/>
</dbReference>
<dbReference type="PANTHER" id="PTHR46268">
    <property type="entry name" value="STRESS RESPONSE PROTEIN NHAX"/>
    <property type="match status" value="1"/>
</dbReference>
<evidence type="ECO:0000313" key="4">
    <source>
        <dbReference type="Proteomes" id="UP001379533"/>
    </source>
</evidence>
<name>A0ABZ2JZ61_9BACT</name>
<dbReference type="InterPro" id="IPR006016">
    <property type="entry name" value="UspA"/>
</dbReference>
<dbReference type="Proteomes" id="UP001379533">
    <property type="component" value="Chromosome"/>
</dbReference>
<reference evidence="3 4" key="1">
    <citation type="submission" date="2021-12" db="EMBL/GenBank/DDBJ databases">
        <title>Discovery of the Pendulisporaceae a myxobacterial family with distinct sporulation behavior and unique specialized metabolism.</title>
        <authorList>
            <person name="Garcia R."/>
            <person name="Popoff A."/>
            <person name="Bader C.D."/>
            <person name="Loehr J."/>
            <person name="Walesch S."/>
            <person name="Walt C."/>
            <person name="Boldt J."/>
            <person name="Bunk B."/>
            <person name="Haeckl F.J.F.P.J."/>
            <person name="Gunesch A.P."/>
            <person name="Birkelbach J."/>
            <person name="Nuebel U."/>
            <person name="Pietschmann T."/>
            <person name="Bach T."/>
            <person name="Mueller R."/>
        </authorList>
    </citation>
    <scope>NUCLEOTIDE SEQUENCE [LARGE SCALE GENOMIC DNA]</scope>
    <source>
        <strain evidence="3 4">MSr12523</strain>
    </source>
</reference>
<dbReference type="SUPFAM" id="SSF52402">
    <property type="entry name" value="Adenine nucleotide alpha hydrolases-like"/>
    <property type="match status" value="1"/>
</dbReference>
<dbReference type="Gene3D" id="3.30.1310.20">
    <property type="entry name" value="PRTase-like"/>
    <property type="match status" value="1"/>
</dbReference>
<protein>
    <submittedName>
        <fullName evidence="3">Universal stress protein</fullName>
    </submittedName>
</protein>